<feature type="compositionally biased region" description="Basic and acidic residues" evidence="3">
    <location>
        <begin position="510"/>
        <end position="527"/>
    </location>
</feature>
<gene>
    <name evidence="4" type="ORF">SPF06_16880</name>
</gene>
<feature type="region of interest" description="Disordered" evidence="3">
    <location>
        <begin position="510"/>
        <end position="547"/>
    </location>
</feature>
<evidence type="ECO:0000313" key="5">
    <source>
        <dbReference type="Proteomes" id="UP001304769"/>
    </source>
</evidence>
<organism evidence="4 5">
    <name type="scientific">Sinomonas terricola</name>
    <dbReference type="NCBI Taxonomy" id="3110330"/>
    <lineage>
        <taxon>Bacteria</taxon>
        <taxon>Bacillati</taxon>
        <taxon>Actinomycetota</taxon>
        <taxon>Actinomycetes</taxon>
        <taxon>Micrococcales</taxon>
        <taxon>Micrococcaceae</taxon>
        <taxon>Sinomonas</taxon>
    </lineage>
</organism>
<evidence type="ECO:0000256" key="1">
    <source>
        <dbReference type="ARBA" id="ARBA00022801"/>
    </source>
</evidence>
<dbReference type="EMBL" id="JAYGGQ010000014">
    <property type="protein sequence ID" value="MEA5456410.1"/>
    <property type="molecule type" value="Genomic_DNA"/>
</dbReference>
<proteinExistence type="predicted"/>
<dbReference type="Gene3D" id="3.40.720.10">
    <property type="entry name" value="Alkaline Phosphatase, subunit A"/>
    <property type="match status" value="2"/>
</dbReference>
<evidence type="ECO:0000313" key="4">
    <source>
        <dbReference type="EMBL" id="MEA5456410.1"/>
    </source>
</evidence>
<keyword evidence="5" id="KW-1185">Reference proteome</keyword>
<dbReference type="Proteomes" id="UP001304769">
    <property type="component" value="Unassembled WGS sequence"/>
</dbReference>
<evidence type="ECO:0000256" key="2">
    <source>
        <dbReference type="ARBA" id="ARBA00023026"/>
    </source>
</evidence>
<dbReference type="CDD" id="cd16013">
    <property type="entry name" value="AcpA"/>
    <property type="match status" value="1"/>
</dbReference>
<keyword evidence="1" id="KW-0378">Hydrolase</keyword>
<dbReference type="InterPro" id="IPR017850">
    <property type="entry name" value="Alkaline_phosphatase_core_sf"/>
</dbReference>
<comment type="caution">
    <text evidence="4">The sequence shown here is derived from an EMBL/GenBank/DDBJ whole genome shotgun (WGS) entry which is preliminary data.</text>
</comment>
<dbReference type="InterPro" id="IPR007312">
    <property type="entry name" value="Phosphoesterase"/>
</dbReference>
<dbReference type="RefSeq" id="WP_323280302.1">
    <property type="nucleotide sequence ID" value="NZ_JAYGGQ010000014.1"/>
</dbReference>
<dbReference type="PANTHER" id="PTHR31956">
    <property type="entry name" value="NON-SPECIFIC PHOSPHOLIPASE C4-RELATED"/>
    <property type="match status" value="1"/>
</dbReference>
<dbReference type="PANTHER" id="PTHR31956:SF1">
    <property type="entry name" value="NON-SPECIFIC PHOSPHOLIPASE C1"/>
    <property type="match status" value="1"/>
</dbReference>
<dbReference type="Pfam" id="PF04185">
    <property type="entry name" value="Phosphoesterase"/>
    <property type="match status" value="1"/>
</dbReference>
<evidence type="ECO:0000256" key="3">
    <source>
        <dbReference type="SAM" id="MobiDB-lite"/>
    </source>
</evidence>
<protein>
    <submittedName>
        <fullName evidence="4">Alkaline phosphatase family protein</fullName>
    </submittedName>
</protein>
<accession>A0ABU5TA61</accession>
<name>A0ABU5TA61_9MICC</name>
<sequence>MGFRAWVRRRRGRATVAGIAVVLLLVVTGGLFAIANGQTPSTPTPASEAASDAAAGISKIQHVVVIMQENRSFDSYFGTFPGADGIPTLQGVPTVCVPDPAKGSCAQPYHNPADSNAGGPHSASNAREDIDGGKMDGFVAQAERAQSNCAPNDPACVGAGSTDVMGYHDGRDLPNYWAYAKDFVLQDHMFASNASWSLPAHLYMVSEWSAKCTTAGDPQSCVNALESPANPPDFGSGLRNTIIGQCRGGSQTPSCLDALAAAGISPGLADELHAFVAQQCKTGDTFDGCVSAIDHAQLPDSLKQQLLTAAKQIQPPDYAWTDLTYLLHKQNVSWGYYVFNGTEPDCENDSAMTCAPVPQNAKTSGIWNPLPYFDTVKQDGQLGNIQSLTNFYAAAKNGTLPSVSWITPTAAVSEHPPALISAGQAYVTGLINAIMSGPDWDSTAIFLSWDDWGGFYDHVAPPTVDQNGYGLRVPGIVISPYAKKGYIDHQTLSHDAYVKFIEDDFLHGQRLDPATDGRPDPRPDVRENSPALGDLVNDFDFSQPPSKPVILPNAATY</sequence>
<reference evidence="4 5" key="1">
    <citation type="submission" date="2023-12" db="EMBL/GenBank/DDBJ databases">
        <title>Sinomonas terricola sp. nov, isolated from litchi orchard soil in Guangdong, PR China.</title>
        <authorList>
            <person name="Jiaxin W."/>
            <person name="Yang Z."/>
            <person name="Honghui Z."/>
        </authorList>
    </citation>
    <scope>NUCLEOTIDE SEQUENCE [LARGE SCALE GENOMIC DNA]</scope>
    <source>
        <strain evidence="4 5">JGH33</strain>
    </source>
</reference>
<keyword evidence="2" id="KW-0843">Virulence</keyword>
<feature type="region of interest" description="Disordered" evidence="3">
    <location>
        <begin position="107"/>
        <end position="133"/>
    </location>
</feature>